<proteinExistence type="predicted"/>
<dbReference type="AlphaFoldDB" id="A0A0B2W3D3"/>
<dbReference type="Proteomes" id="UP000031036">
    <property type="component" value="Unassembled WGS sequence"/>
</dbReference>
<comment type="caution">
    <text evidence="1">The sequence shown here is derived from an EMBL/GenBank/DDBJ whole genome shotgun (WGS) entry which is preliminary data.</text>
</comment>
<sequence length="76" mass="8513">MTASTKKNLHEIGGRFCIHKLDHNAQIGHPPISALSTHDSADPPFVLKERLKASQFNETRKIFFISYFEATAKCLG</sequence>
<dbReference type="EMBL" id="JPKZ01000261">
    <property type="protein sequence ID" value="KHN88179.1"/>
    <property type="molecule type" value="Genomic_DNA"/>
</dbReference>
<evidence type="ECO:0000313" key="1">
    <source>
        <dbReference type="EMBL" id="KHN88179.1"/>
    </source>
</evidence>
<reference evidence="1 2" key="1">
    <citation type="submission" date="2014-11" db="EMBL/GenBank/DDBJ databases">
        <title>Genetic blueprint of the zoonotic pathogen Toxocara canis.</title>
        <authorList>
            <person name="Zhu X.-Q."/>
            <person name="Korhonen P.K."/>
            <person name="Cai H."/>
            <person name="Young N.D."/>
            <person name="Nejsum P."/>
            <person name="von Samson-Himmelstjerna G."/>
            <person name="Boag P.R."/>
            <person name="Tan P."/>
            <person name="Li Q."/>
            <person name="Min J."/>
            <person name="Yang Y."/>
            <person name="Wang X."/>
            <person name="Fang X."/>
            <person name="Hall R.S."/>
            <person name="Hofmann A."/>
            <person name="Sternberg P.W."/>
            <person name="Jex A.R."/>
            <person name="Gasser R.B."/>
        </authorList>
    </citation>
    <scope>NUCLEOTIDE SEQUENCE [LARGE SCALE GENOMIC DNA]</scope>
    <source>
        <strain evidence="1">PN_DK_2014</strain>
    </source>
</reference>
<keyword evidence="2" id="KW-1185">Reference proteome</keyword>
<organism evidence="1 2">
    <name type="scientific">Toxocara canis</name>
    <name type="common">Canine roundworm</name>
    <dbReference type="NCBI Taxonomy" id="6265"/>
    <lineage>
        <taxon>Eukaryota</taxon>
        <taxon>Metazoa</taxon>
        <taxon>Ecdysozoa</taxon>
        <taxon>Nematoda</taxon>
        <taxon>Chromadorea</taxon>
        <taxon>Rhabditida</taxon>
        <taxon>Spirurina</taxon>
        <taxon>Ascaridomorpha</taxon>
        <taxon>Ascaridoidea</taxon>
        <taxon>Toxocaridae</taxon>
        <taxon>Toxocara</taxon>
    </lineage>
</organism>
<accession>A0A0B2W3D3</accession>
<evidence type="ECO:0000313" key="2">
    <source>
        <dbReference type="Proteomes" id="UP000031036"/>
    </source>
</evidence>
<protein>
    <submittedName>
        <fullName evidence="1">Uncharacterized protein</fullName>
    </submittedName>
</protein>
<gene>
    <name evidence="1" type="ORF">Tcan_03304</name>
</gene>
<name>A0A0B2W3D3_TOXCA</name>